<protein>
    <submittedName>
        <fullName evidence="2">Uncharacterized protein</fullName>
    </submittedName>
</protein>
<feature type="region of interest" description="Disordered" evidence="1">
    <location>
        <begin position="1"/>
        <end position="44"/>
    </location>
</feature>
<reference evidence="2 3" key="1">
    <citation type="submission" date="2024-11" db="EMBL/GenBank/DDBJ databases">
        <title>A near-complete genome assembly of Cinchona calisaya.</title>
        <authorList>
            <person name="Lian D.C."/>
            <person name="Zhao X.W."/>
            <person name="Wei L."/>
        </authorList>
    </citation>
    <scope>NUCLEOTIDE SEQUENCE [LARGE SCALE GENOMIC DNA]</scope>
    <source>
        <tissue evidence="2">Nenye</tissue>
    </source>
</reference>
<evidence type="ECO:0000256" key="1">
    <source>
        <dbReference type="SAM" id="MobiDB-lite"/>
    </source>
</evidence>
<evidence type="ECO:0000313" key="3">
    <source>
        <dbReference type="Proteomes" id="UP001630127"/>
    </source>
</evidence>
<sequence length="121" mass="13990">MKGHKWKRIDWNGSSTSCEPGLAQSGSPEDDDNSEDDNPEERVTTLPRLCLITKSQTSYRKRKTQSVTMIDRMMGTSFRQRLRRSWCLAKKSMRQSSKIETKSGKELFSNLEAKKEKFPID</sequence>
<organism evidence="2 3">
    <name type="scientific">Cinchona calisaya</name>
    <dbReference type="NCBI Taxonomy" id="153742"/>
    <lineage>
        <taxon>Eukaryota</taxon>
        <taxon>Viridiplantae</taxon>
        <taxon>Streptophyta</taxon>
        <taxon>Embryophyta</taxon>
        <taxon>Tracheophyta</taxon>
        <taxon>Spermatophyta</taxon>
        <taxon>Magnoliopsida</taxon>
        <taxon>eudicotyledons</taxon>
        <taxon>Gunneridae</taxon>
        <taxon>Pentapetalae</taxon>
        <taxon>asterids</taxon>
        <taxon>lamiids</taxon>
        <taxon>Gentianales</taxon>
        <taxon>Rubiaceae</taxon>
        <taxon>Cinchonoideae</taxon>
        <taxon>Cinchoneae</taxon>
        <taxon>Cinchona</taxon>
    </lineage>
</organism>
<feature type="compositionally biased region" description="Acidic residues" evidence="1">
    <location>
        <begin position="28"/>
        <end position="39"/>
    </location>
</feature>
<dbReference type="EMBL" id="JBJUIK010000010">
    <property type="protein sequence ID" value="KAL3516772.1"/>
    <property type="molecule type" value="Genomic_DNA"/>
</dbReference>
<comment type="caution">
    <text evidence="2">The sequence shown here is derived from an EMBL/GenBank/DDBJ whole genome shotgun (WGS) entry which is preliminary data.</text>
</comment>
<dbReference type="Proteomes" id="UP001630127">
    <property type="component" value="Unassembled WGS sequence"/>
</dbReference>
<proteinExistence type="predicted"/>
<evidence type="ECO:0000313" key="2">
    <source>
        <dbReference type="EMBL" id="KAL3516772.1"/>
    </source>
</evidence>
<name>A0ABD2ZEH4_9GENT</name>
<gene>
    <name evidence="2" type="ORF">ACH5RR_023674</name>
</gene>
<dbReference type="AlphaFoldDB" id="A0ABD2ZEH4"/>
<keyword evidence="3" id="KW-1185">Reference proteome</keyword>
<accession>A0ABD2ZEH4</accession>